<dbReference type="Proteomes" id="UP000001095">
    <property type="component" value="Unassembled WGS sequence"/>
</dbReference>
<dbReference type="GO" id="GO:0005886">
    <property type="term" value="C:plasma membrane"/>
    <property type="evidence" value="ECO:0007669"/>
    <property type="project" value="UniProtKB-SubCell"/>
</dbReference>
<name>K8NZ27_9BRAD</name>
<keyword evidence="11" id="KW-1185">Reference proteome</keyword>
<evidence type="ECO:0000259" key="9">
    <source>
        <dbReference type="Pfam" id="PF12832"/>
    </source>
</evidence>
<dbReference type="GO" id="GO:0015528">
    <property type="term" value="F:lactose:proton symporter activity"/>
    <property type="evidence" value="ECO:0007669"/>
    <property type="project" value="TreeGrafter"/>
</dbReference>
<evidence type="ECO:0000256" key="8">
    <source>
        <dbReference type="SAM" id="Phobius"/>
    </source>
</evidence>
<evidence type="ECO:0000256" key="7">
    <source>
        <dbReference type="ARBA" id="ARBA00023136"/>
    </source>
</evidence>
<evidence type="ECO:0000256" key="6">
    <source>
        <dbReference type="ARBA" id="ARBA00022989"/>
    </source>
</evidence>
<dbReference type="SUPFAM" id="SSF103473">
    <property type="entry name" value="MFS general substrate transporter"/>
    <property type="match status" value="1"/>
</dbReference>
<keyword evidence="5 8" id="KW-0812">Transmembrane</keyword>
<evidence type="ECO:0000256" key="2">
    <source>
        <dbReference type="ARBA" id="ARBA00022448"/>
    </source>
</evidence>
<dbReference type="PANTHER" id="PTHR23522">
    <property type="entry name" value="BLL5896 PROTEIN"/>
    <property type="match status" value="1"/>
</dbReference>
<dbReference type="NCBIfam" id="NF037955">
    <property type="entry name" value="mfs"/>
    <property type="match status" value="1"/>
</dbReference>
<evidence type="ECO:0000313" key="10">
    <source>
        <dbReference type="EMBL" id="EKS35592.1"/>
    </source>
</evidence>
<feature type="transmembrane region" description="Helical" evidence="8">
    <location>
        <begin position="334"/>
        <end position="352"/>
    </location>
</feature>
<keyword evidence="7 8" id="KW-0472">Membrane</keyword>
<feature type="transmembrane region" description="Helical" evidence="8">
    <location>
        <begin position="116"/>
        <end position="136"/>
    </location>
</feature>
<evidence type="ECO:0000256" key="4">
    <source>
        <dbReference type="ARBA" id="ARBA00022519"/>
    </source>
</evidence>
<evidence type="ECO:0000313" key="11">
    <source>
        <dbReference type="Proteomes" id="UP000001095"/>
    </source>
</evidence>
<organism evidence="10 11">
    <name type="scientific">Afipia clevelandensis ATCC 49720</name>
    <dbReference type="NCBI Taxonomy" id="883079"/>
    <lineage>
        <taxon>Bacteria</taxon>
        <taxon>Pseudomonadati</taxon>
        <taxon>Pseudomonadota</taxon>
        <taxon>Alphaproteobacteria</taxon>
        <taxon>Hyphomicrobiales</taxon>
        <taxon>Nitrobacteraceae</taxon>
        <taxon>Afipia</taxon>
    </lineage>
</organism>
<keyword evidence="4" id="KW-0997">Cell inner membrane</keyword>
<dbReference type="PATRIC" id="fig|883079.3.peg.1829"/>
<accession>K8NZ27</accession>
<dbReference type="HOGENOM" id="CLU_013133_6_0_5"/>
<sequence length="364" mass="38517">MGGTYLPFFPVWLKAIGVDVSWIGIITAVPSFSRFTVLPFVTAFAERRQILREAMVVLAFVTAFGFVAVALLHQPLAILIVFGLMACAWTPLAPLIDGYALKGVVRYGLNYGPMRLWGSAAFIAGALAAGWLLSIIDPRHLIWIIVAVAFLSAFVSLGLAPLDASAKSATPARASGLLRRPLFLAIIGASALIQASHAAYYGFSAITWQNAGLSGFTIAVLWSLGVVAEIAIFAVSPRFTVSPAVLVMIGAASGVLRWTVTAQDPRIEILTAVQIMHGLTFGITQVGTVALLVRHVPPQLLASAQGYMSALTGINFSLAMVCSGLIYARVGEGVYYAMAGMALAGGLVMTVARKRLDAHRAVID</sequence>
<feature type="domain" description="Major facilitator superfamily associated" evidence="9">
    <location>
        <begin position="3"/>
        <end position="331"/>
    </location>
</feature>
<protein>
    <recommendedName>
        <fullName evidence="9">Major facilitator superfamily associated domain-containing protein</fullName>
    </recommendedName>
</protein>
<feature type="transmembrane region" description="Helical" evidence="8">
    <location>
        <begin position="241"/>
        <end position="260"/>
    </location>
</feature>
<keyword evidence="3" id="KW-1003">Cell membrane</keyword>
<gene>
    <name evidence="10" type="ORF">HMPREF9696_01804</name>
</gene>
<dbReference type="InterPro" id="IPR026032">
    <property type="entry name" value="HcaT-like"/>
</dbReference>
<dbReference type="Gene3D" id="1.20.1250.20">
    <property type="entry name" value="MFS general substrate transporter like domains"/>
    <property type="match status" value="2"/>
</dbReference>
<reference evidence="10 11" key="1">
    <citation type="submission" date="2012-04" db="EMBL/GenBank/DDBJ databases">
        <title>The Genome Sequence of Afipia clevelandensis ATCC 49720.</title>
        <authorList>
            <consortium name="The Broad Institute Genome Sequencing Platform"/>
            <person name="Earl A."/>
            <person name="Ward D."/>
            <person name="Feldgarden M."/>
            <person name="Gevers D."/>
            <person name="Huys G."/>
            <person name="Walker B."/>
            <person name="Young S.K."/>
            <person name="Zeng Q."/>
            <person name="Gargeya S."/>
            <person name="Fitzgerald M."/>
            <person name="Haas B."/>
            <person name="Abouelleil A."/>
            <person name="Alvarado L."/>
            <person name="Arachchi H.M."/>
            <person name="Berlin A."/>
            <person name="Chapman S.B."/>
            <person name="Goldberg J."/>
            <person name="Griggs A."/>
            <person name="Gujja S."/>
            <person name="Hansen M."/>
            <person name="Howarth C."/>
            <person name="Imamovic A."/>
            <person name="Larimer J."/>
            <person name="McCowen C."/>
            <person name="Montmayeur A."/>
            <person name="Murphy C."/>
            <person name="Neiman D."/>
            <person name="Pearson M."/>
            <person name="Priest M."/>
            <person name="Roberts A."/>
            <person name="Saif S."/>
            <person name="Shea T."/>
            <person name="Sisk P."/>
            <person name="Sykes S."/>
            <person name="Wortman J."/>
            <person name="Nusbaum C."/>
            <person name="Birren B."/>
        </authorList>
    </citation>
    <scope>NUCLEOTIDE SEQUENCE [LARGE SCALE GENOMIC DNA]</scope>
    <source>
        <strain evidence="10 11">ATCC 49720</strain>
    </source>
</reference>
<dbReference type="AlphaFoldDB" id="K8NZ27"/>
<evidence type="ECO:0000256" key="5">
    <source>
        <dbReference type="ARBA" id="ARBA00022692"/>
    </source>
</evidence>
<evidence type="ECO:0000256" key="3">
    <source>
        <dbReference type="ARBA" id="ARBA00022475"/>
    </source>
</evidence>
<dbReference type="EMBL" id="AGWY01000008">
    <property type="protein sequence ID" value="EKS35592.1"/>
    <property type="molecule type" value="Genomic_DNA"/>
</dbReference>
<dbReference type="GO" id="GO:0030395">
    <property type="term" value="F:lactose binding"/>
    <property type="evidence" value="ECO:0007669"/>
    <property type="project" value="TreeGrafter"/>
</dbReference>
<feature type="transmembrane region" description="Helical" evidence="8">
    <location>
        <begin position="142"/>
        <end position="162"/>
    </location>
</feature>
<feature type="transmembrane region" description="Helical" evidence="8">
    <location>
        <begin position="182"/>
        <end position="203"/>
    </location>
</feature>
<feature type="transmembrane region" description="Helical" evidence="8">
    <location>
        <begin position="20"/>
        <end position="42"/>
    </location>
</feature>
<proteinExistence type="predicted"/>
<dbReference type="InterPro" id="IPR024989">
    <property type="entry name" value="MFS_assoc_dom"/>
</dbReference>
<feature type="transmembrane region" description="Helical" evidence="8">
    <location>
        <begin position="54"/>
        <end position="72"/>
    </location>
</feature>
<dbReference type="InterPro" id="IPR036259">
    <property type="entry name" value="MFS_trans_sf"/>
</dbReference>
<keyword evidence="6 8" id="KW-1133">Transmembrane helix</keyword>
<evidence type="ECO:0000256" key="1">
    <source>
        <dbReference type="ARBA" id="ARBA00004429"/>
    </source>
</evidence>
<comment type="caution">
    <text evidence="10">The sequence shown here is derived from an EMBL/GenBank/DDBJ whole genome shotgun (WGS) entry which is preliminary data.</text>
</comment>
<dbReference type="PANTHER" id="PTHR23522:SF10">
    <property type="entry name" value="3-PHENYLPROPIONIC ACID TRANSPORTER-RELATED"/>
    <property type="match status" value="1"/>
</dbReference>
<comment type="subcellular location">
    <subcellularLocation>
        <location evidence="1">Cell inner membrane</location>
        <topology evidence="1">Multi-pass membrane protein</topology>
    </subcellularLocation>
</comment>
<feature type="transmembrane region" description="Helical" evidence="8">
    <location>
        <begin position="305"/>
        <end position="328"/>
    </location>
</feature>
<dbReference type="PIRSF" id="PIRSF004925">
    <property type="entry name" value="HcaT"/>
    <property type="match status" value="1"/>
</dbReference>
<feature type="transmembrane region" description="Helical" evidence="8">
    <location>
        <begin position="272"/>
        <end position="293"/>
    </location>
</feature>
<feature type="transmembrane region" description="Helical" evidence="8">
    <location>
        <begin position="78"/>
        <end position="96"/>
    </location>
</feature>
<dbReference type="Pfam" id="PF12832">
    <property type="entry name" value="MFS_1_like"/>
    <property type="match status" value="1"/>
</dbReference>
<feature type="transmembrane region" description="Helical" evidence="8">
    <location>
        <begin position="215"/>
        <end position="234"/>
    </location>
</feature>
<keyword evidence="2" id="KW-0813">Transport</keyword>